<keyword evidence="2" id="KW-0540">Nuclease</keyword>
<dbReference type="CDD" id="cd00085">
    <property type="entry name" value="HNHc"/>
    <property type="match status" value="1"/>
</dbReference>
<dbReference type="PANTHER" id="PTHR33877">
    <property type="entry name" value="SLL1193 PROTEIN"/>
    <property type="match status" value="1"/>
</dbReference>
<dbReference type="GO" id="GO:0004519">
    <property type="term" value="F:endonuclease activity"/>
    <property type="evidence" value="ECO:0007669"/>
    <property type="project" value="UniProtKB-KW"/>
</dbReference>
<dbReference type="Gene3D" id="1.10.30.50">
    <property type="match status" value="1"/>
</dbReference>
<dbReference type="SMART" id="SM00507">
    <property type="entry name" value="HNHc"/>
    <property type="match status" value="1"/>
</dbReference>
<sequence length="179" mass="20720">MKNYPSKNGSLLNRAVLVLNSSYAPMTITTSKRAICLFFLDKVDVIETYADLIHSPSRILPLPSIVKLKDYINYNSMNVVLSRKNILLRDKHQCQYCANKSNPLTIDHIIPKERGGSESWDNLVTACQKCNRKKGNRTPEEANMPLLKYPQKPNRIHYFQHFIQESQSSWKPYLFLEAF</sequence>
<reference evidence="2" key="1">
    <citation type="submission" date="2015-10" db="EMBL/GenBank/DDBJ databases">
        <authorList>
            <person name="Gilbert D.G."/>
        </authorList>
    </citation>
    <scope>NUCLEOTIDE SEQUENCE</scope>
</reference>
<name>A0A160VH74_9ZZZZ</name>
<evidence type="ECO:0000313" key="2">
    <source>
        <dbReference type="EMBL" id="CUV09802.1"/>
    </source>
</evidence>
<dbReference type="InterPro" id="IPR002711">
    <property type="entry name" value="HNH"/>
</dbReference>
<proteinExistence type="predicted"/>
<dbReference type="EMBL" id="FAXC01000305">
    <property type="protein sequence ID" value="CUV09802.1"/>
    <property type="molecule type" value="Genomic_DNA"/>
</dbReference>
<keyword evidence="2" id="KW-0255">Endonuclease</keyword>
<evidence type="ECO:0000259" key="1">
    <source>
        <dbReference type="SMART" id="SM00507"/>
    </source>
</evidence>
<feature type="domain" description="HNH nuclease" evidence="1">
    <location>
        <begin position="81"/>
        <end position="132"/>
    </location>
</feature>
<dbReference type="Pfam" id="PF01844">
    <property type="entry name" value="HNH"/>
    <property type="match status" value="1"/>
</dbReference>
<dbReference type="GO" id="GO:0003676">
    <property type="term" value="F:nucleic acid binding"/>
    <property type="evidence" value="ECO:0007669"/>
    <property type="project" value="InterPro"/>
</dbReference>
<dbReference type="AlphaFoldDB" id="A0A160VH74"/>
<dbReference type="PANTHER" id="PTHR33877:SF2">
    <property type="entry name" value="OS07G0170200 PROTEIN"/>
    <property type="match status" value="1"/>
</dbReference>
<dbReference type="InterPro" id="IPR052892">
    <property type="entry name" value="NA-targeting_endonuclease"/>
</dbReference>
<gene>
    <name evidence="2" type="ORF">MGWOODY_Mmi2641</name>
</gene>
<keyword evidence="2" id="KW-0378">Hydrolase</keyword>
<protein>
    <submittedName>
        <fullName evidence="2">HNH endonuclease family protein</fullName>
    </submittedName>
</protein>
<dbReference type="GO" id="GO:0008270">
    <property type="term" value="F:zinc ion binding"/>
    <property type="evidence" value="ECO:0007669"/>
    <property type="project" value="InterPro"/>
</dbReference>
<dbReference type="InterPro" id="IPR003615">
    <property type="entry name" value="HNH_nuc"/>
</dbReference>
<accession>A0A160VH74</accession>
<organism evidence="2">
    <name type="scientific">hydrothermal vent metagenome</name>
    <dbReference type="NCBI Taxonomy" id="652676"/>
    <lineage>
        <taxon>unclassified sequences</taxon>
        <taxon>metagenomes</taxon>
        <taxon>ecological metagenomes</taxon>
    </lineage>
</organism>